<dbReference type="InterPro" id="IPR011990">
    <property type="entry name" value="TPR-like_helical_dom_sf"/>
</dbReference>
<dbReference type="RefSeq" id="WP_264748240.1">
    <property type="nucleotide sequence ID" value="NZ_JAPDHW010000001.1"/>
</dbReference>
<evidence type="ECO:0008006" key="3">
    <source>
        <dbReference type="Google" id="ProtNLM"/>
    </source>
</evidence>
<sequence length="420" mass="48741">MNPVDLELVKLKRQWQKTVAKNQHVPMLIAVGEKHETDLFDGFIKSRLSEDEDDGDAIFLIHYQEFNGMNSFGQTLFDDWKEYYELLEKSEENIPQWEISDSDEQFKTDAYKAFYPLLELKKKFPKIKNAGIFIYIAPLRISDVKELTVWIQEWCALCEKSFCDDIKLVWAEHHTHKTLPENIPAYRFRVEVDIHQLMQNTAAHTNRKKNSADTDFQQQILTASNHLSKSRFTEAEFALKNAVKLAREQKNKQGEISAYFMLTQAFIADRKKEKAEDTFQTIFQEVDQDTPLQVQMYMNYGSYLLGNSKKTKAETAFEKAAEVAENIGEHAMAIECYRIIGTLNDTLLSKEKMTKSFERCLIIAEAMQPSAREQSSLKFVASVLDTKYSGDVEKRTKLNSIMKNYFGEDWKVSIEKPKYG</sequence>
<evidence type="ECO:0000313" key="2">
    <source>
        <dbReference type="Proteomes" id="UP001163731"/>
    </source>
</evidence>
<evidence type="ECO:0000313" key="1">
    <source>
        <dbReference type="EMBL" id="MCW3166942.1"/>
    </source>
</evidence>
<comment type="caution">
    <text evidence="1">The sequence shown here is derived from an EMBL/GenBank/DDBJ whole genome shotgun (WGS) entry which is preliminary data.</text>
</comment>
<dbReference type="Gene3D" id="1.25.40.10">
    <property type="entry name" value="Tetratricopeptide repeat domain"/>
    <property type="match status" value="1"/>
</dbReference>
<reference evidence="1" key="1">
    <citation type="submission" date="2022-10" db="EMBL/GenBank/DDBJ databases">
        <title>Chryseobacterium babae sp. nov. isolated from the gut of the beetle Oryctes rhinoceros, and Chryseobacterium kimseyorum sp. nov., isolated from a stick insect rearing cage.</title>
        <authorList>
            <person name="Shelomi M."/>
            <person name="Han C.-J."/>
            <person name="Chen W.-M."/>
            <person name="Chen H.-K."/>
            <person name="Liaw S.-J."/>
            <person name="Muhle E."/>
            <person name="Clermont D."/>
        </authorList>
    </citation>
    <scope>NUCLEOTIDE SEQUENCE</scope>
    <source>
        <strain evidence="1">09-1422</strain>
    </source>
</reference>
<keyword evidence="2" id="KW-1185">Reference proteome</keyword>
<dbReference type="Proteomes" id="UP001163731">
    <property type="component" value="Unassembled WGS sequence"/>
</dbReference>
<protein>
    <recommendedName>
        <fullName evidence="3">MalT-like TPR region domain-containing protein</fullName>
    </recommendedName>
</protein>
<dbReference type="EMBL" id="JAPDHW010000001">
    <property type="protein sequence ID" value="MCW3166942.1"/>
    <property type="molecule type" value="Genomic_DNA"/>
</dbReference>
<gene>
    <name evidence="1" type="ORF">OMO38_00235</name>
</gene>
<accession>A0ABT3HT28</accession>
<organism evidence="1 2">
    <name type="scientific">Chryseobacterium kimseyorum</name>
    <dbReference type="NCBI Taxonomy" id="2984028"/>
    <lineage>
        <taxon>Bacteria</taxon>
        <taxon>Pseudomonadati</taxon>
        <taxon>Bacteroidota</taxon>
        <taxon>Flavobacteriia</taxon>
        <taxon>Flavobacteriales</taxon>
        <taxon>Weeksellaceae</taxon>
        <taxon>Chryseobacterium group</taxon>
        <taxon>Chryseobacterium</taxon>
    </lineage>
</organism>
<name>A0ABT3HT28_9FLAO</name>
<proteinExistence type="predicted"/>
<dbReference type="SUPFAM" id="SSF48452">
    <property type="entry name" value="TPR-like"/>
    <property type="match status" value="1"/>
</dbReference>